<comment type="caution">
    <text evidence="1">The sequence shown here is derived from an EMBL/GenBank/DDBJ whole genome shotgun (WGS) entry which is preliminary data.</text>
</comment>
<dbReference type="AlphaFoldDB" id="A0A108EXD2"/>
<evidence type="ECO:0000313" key="1">
    <source>
        <dbReference type="EMBL" id="KWN19209.1"/>
    </source>
</evidence>
<reference evidence="1 2" key="1">
    <citation type="submission" date="2015-11" db="EMBL/GenBank/DDBJ databases">
        <title>Expanding the genomic diversity of Burkholderia species for the development of highly accurate diagnostics.</title>
        <authorList>
            <person name="Sahl J."/>
            <person name="Keim P."/>
            <person name="Wagner D."/>
        </authorList>
    </citation>
    <scope>NUCLEOTIDE SEQUENCE [LARGE SCALE GENOMIC DNA]</scope>
    <source>
        <strain evidence="1 2">MSMB793WGS</strain>
    </source>
</reference>
<accession>A0A108EXD2</accession>
<dbReference type="EMBL" id="LPLZ01000032">
    <property type="protein sequence ID" value="KWN19209.1"/>
    <property type="molecule type" value="Genomic_DNA"/>
</dbReference>
<sequence>MTIWADHGHLQGGATGKQSARLIWLQVELSGCTFVAELDETRNFVNVMHCLQSMYSECVGKDGGRCASVANSRTLVNVQAVEHG</sequence>
<organism evidence="1 2">
    <name type="scientific">Burkholderia territorii</name>
    <dbReference type="NCBI Taxonomy" id="1503055"/>
    <lineage>
        <taxon>Bacteria</taxon>
        <taxon>Pseudomonadati</taxon>
        <taxon>Pseudomonadota</taxon>
        <taxon>Betaproteobacteria</taxon>
        <taxon>Burkholderiales</taxon>
        <taxon>Burkholderiaceae</taxon>
        <taxon>Burkholderia</taxon>
        <taxon>Burkholderia cepacia complex</taxon>
    </lineage>
</organism>
<dbReference type="RefSeq" id="WP_060346822.1">
    <property type="nucleotide sequence ID" value="NZ_LPLZ01000032.1"/>
</dbReference>
<evidence type="ECO:0000313" key="2">
    <source>
        <dbReference type="Proteomes" id="UP000068016"/>
    </source>
</evidence>
<proteinExistence type="predicted"/>
<dbReference type="Proteomes" id="UP000068016">
    <property type="component" value="Unassembled WGS sequence"/>
</dbReference>
<protein>
    <submittedName>
        <fullName evidence="1">Uncharacterized protein</fullName>
    </submittedName>
</protein>
<gene>
    <name evidence="1" type="ORF">WT83_10745</name>
</gene>
<name>A0A108EXD2_9BURK</name>